<gene>
    <name evidence="1" type="ORF">KFK09_014683</name>
</gene>
<name>A0A8T3B3T1_DENNO</name>
<sequence length="65" mass="7388">MEVFMLTDTDWYKSFGSGFSLVFSQARKDQLFVCLYPPASQALNKPQASKRLNLLAQRPANLYSP</sequence>
<keyword evidence="2" id="KW-1185">Reference proteome</keyword>
<dbReference type="Proteomes" id="UP000829196">
    <property type="component" value="Unassembled WGS sequence"/>
</dbReference>
<dbReference type="AlphaFoldDB" id="A0A8T3B3T1"/>
<evidence type="ECO:0000313" key="2">
    <source>
        <dbReference type="Proteomes" id="UP000829196"/>
    </source>
</evidence>
<dbReference type="EMBL" id="JAGYWB010000011">
    <property type="protein sequence ID" value="KAI0503742.1"/>
    <property type="molecule type" value="Genomic_DNA"/>
</dbReference>
<protein>
    <submittedName>
        <fullName evidence="1">Uncharacterized protein</fullName>
    </submittedName>
</protein>
<organism evidence="1 2">
    <name type="scientific">Dendrobium nobile</name>
    <name type="common">Orchid</name>
    <dbReference type="NCBI Taxonomy" id="94219"/>
    <lineage>
        <taxon>Eukaryota</taxon>
        <taxon>Viridiplantae</taxon>
        <taxon>Streptophyta</taxon>
        <taxon>Embryophyta</taxon>
        <taxon>Tracheophyta</taxon>
        <taxon>Spermatophyta</taxon>
        <taxon>Magnoliopsida</taxon>
        <taxon>Liliopsida</taxon>
        <taxon>Asparagales</taxon>
        <taxon>Orchidaceae</taxon>
        <taxon>Epidendroideae</taxon>
        <taxon>Malaxideae</taxon>
        <taxon>Dendrobiinae</taxon>
        <taxon>Dendrobium</taxon>
    </lineage>
</organism>
<comment type="caution">
    <text evidence="1">The sequence shown here is derived from an EMBL/GenBank/DDBJ whole genome shotgun (WGS) entry which is preliminary data.</text>
</comment>
<proteinExistence type="predicted"/>
<evidence type="ECO:0000313" key="1">
    <source>
        <dbReference type="EMBL" id="KAI0503742.1"/>
    </source>
</evidence>
<reference evidence="1" key="1">
    <citation type="journal article" date="2022" name="Front. Genet.">
        <title>Chromosome-Scale Assembly of the Dendrobium nobile Genome Provides Insights Into the Molecular Mechanism of the Biosynthesis of the Medicinal Active Ingredient of Dendrobium.</title>
        <authorList>
            <person name="Xu Q."/>
            <person name="Niu S.-C."/>
            <person name="Li K.-L."/>
            <person name="Zheng P.-J."/>
            <person name="Zhang X.-J."/>
            <person name="Jia Y."/>
            <person name="Liu Y."/>
            <person name="Niu Y.-X."/>
            <person name="Yu L.-H."/>
            <person name="Chen D.-F."/>
            <person name="Zhang G.-Q."/>
        </authorList>
    </citation>
    <scope>NUCLEOTIDE SEQUENCE</scope>
    <source>
        <tissue evidence="1">Leaf</tissue>
    </source>
</reference>
<accession>A0A8T3B3T1</accession>